<proteinExistence type="predicted"/>
<dbReference type="AlphaFoldDB" id="A0A098LB58"/>
<dbReference type="STRING" id="153721.MYP_1409"/>
<name>A0A098LB58_9BACT</name>
<protein>
    <submittedName>
        <fullName evidence="1">Uncharacterized protein</fullName>
    </submittedName>
</protein>
<evidence type="ECO:0000313" key="2">
    <source>
        <dbReference type="Proteomes" id="UP000030185"/>
    </source>
</evidence>
<accession>A0A098LB58</accession>
<dbReference type="EMBL" id="BBLT01000002">
    <property type="protein sequence ID" value="GAL84181.1"/>
    <property type="molecule type" value="Genomic_DNA"/>
</dbReference>
<evidence type="ECO:0000313" key="1">
    <source>
        <dbReference type="EMBL" id="GAL84181.1"/>
    </source>
</evidence>
<organism evidence="1 2">
    <name type="scientific">Sporocytophaga myxococcoides</name>
    <dbReference type="NCBI Taxonomy" id="153721"/>
    <lineage>
        <taxon>Bacteria</taxon>
        <taxon>Pseudomonadati</taxon>
        <taxon>Bacteroidota</taxon>
        <taxon>Cytophagia</taxon>
        <taxon>Cytophagales</taxon>
        <taxon>Cytophagaceae</taxon>
        <taxon>Sporocytophaga</taxon>
    </lineage>
</organism>
<reference evidence="1 2" key="1">
    <citation type="submission" date="2014-09" db="EMBL/GenBank/DDBJ databases">
        <title>Sporocytophaga myxococcoides PG-01 genome sequencing.</title>
        <authorList>
            <person name="Liu L."/>
            <person name="Gao P.J."/>
            <person name="Chen G.J."/>
            <person name="Wang L.S."/>
        </authorList>
    </citation>
    <scope>NUCLEOTIDE SEQUENCE [LARGE SCALE GENOMIC DNA]</scope>
    <source>
        <strain evidence="1 2">PG-01</strain>
    </source>
</reference>
<comment type="caution">
    <text evidence="1">The sequence shown here is derived from an EMBL/GenBank/DDBJ whole genome shotgun (WGS) entry which is preliminary data.</text>
</comment>
<sequence length="173" mass="20718">MKVMKTITLIFLLTFIPFFKNFGYTLVFESEKVFIKVDTASFYNAIGNSYPAYKVAQIKREISRRHSITKTDEIQMDKMSLQFINDSNEQDSIYISFRNEIFNMIDSRKAKVYYKSNLREITSWSTKQKGPNEKGEIRKIYRDKKNYRHFITKVHRVCIGPRYRFQEESKKSK</sequence>
<dbReference type="Proteomes" id="UP000030185">
    <property type="component" value="Unassembled WGS sequence"/>
</dbReference>
<keyword evidence="2" id="KW-1185">Reference proteome</keyword>
<gene>
    <name evidence="1" type="ORF">MYP_1409</name>
</gene>